<organism evidence="1 2">
    <name type="scientific">Hydnum rufescens UP504</name>
    <dbReference type="NCBI Taxonomy" id="1448309"/>
    <lineage>
        <taxon>Eukaryota</taxon>
        <taxon>Fungi</taxon>
        <taxon>Dikarya</taxon>
        <taxon>Basidiomycota</taxon>
        <taxon>Agaricomycotina</taxon>
        <taxon>Agaricomycetes</taxon>
        <taxon>Cantharellales</taxon>
        <taxon>Hydnaceae</taxon>
        <taxon>Hydnum</taxon>
    </lineage>
</organism>
<gene>
    <name evidence="1" type="ORF">BS47DRAFT_688358</name>
</gene>
<evidence type="ECO:0000313" key="2">
    <source>
        <dbReference type="Proteomes" id="UP000886523"/>
    </source>
</evidence>
<name>A0A9P6DGW0_9AGAM</name>
<accession>A0A9P6DGW0</accession>
<keyword evidence="2" id="KW-1185">Reference proteome</keyword>
<dbReference type="EMBL" id="MU129236">
    <property type="protein sequence ID" value="KAF9504351.1"/>
    <property type="molecule type" value="Genomic_DNA"/>
</dbReference>
<evidence type="ECO:0000313" key="1">
    <source>
        <dbReference type="EMBL" id="KAF9504351.1"/>
    </source>
</evidence>
<proteinExistence type="predicted"/>
<reference evidence="1" key="1">
    <citation type="journal article" date="2020" name="Nat. Commun.">
        <title>Large-scale genome sequencing of mycorrhizal fungi provides insights into the early evolution of symbiotic traits.</title>
        <authorList>
            <person name="Miyauchi S."/>
            <person name="Kiss E."/>
            <person name="Kuo A."/>
            <person name="Drula E."/>
            <person name="Kohler A."/>
            <person name="Sanchez-Garcia M."/>
            <person name="Morin E."/>
            <person name="Andreopoulos B."/>
            <person name="Barry K.W."/>
            <person name="Bonito G."/>
            <person name="Buee M."/>
            <person name="Carver A."/>
            <person name="Chen C."/>
            <person name="Cichocki N."/>
            <person name="Clum A."/>
            <person name="Culley D."/>
            <person name="Crous P.W."/>
            <person name="Fauchery L."/>
            <person name="Girlanda M."/>
            <person name="Hayes R.D."/>
            <person name="Keri Z."/>
            <person name="LaButti K."/>
            <person name="Lipzen A."/>
            <person name="Lombard V."/>
            <person name="Magnuson J."/>
            <person name="Maillard F."/>
            <person name="Murat C."/>
            <person name="Nolan M."/>
            <person name="Ohm R.A."/>
            <person name="Pangilinan J."/>
            <person name="Pereira M.F."/>
            <person name="Perotto S."/>
            <person name="Peter M."/>
            <person name="Pfister S."/>
            <person name="Riley R."/>
            <person name="Sitrit Y."/>
            <person name="Stielow J.B."/>
            <person name="Szollosi G."/>
            <person name="Zifcakova L."/>
            <person name="Stursova M."/>
            <person name="Spatafora J.W."/>
            <person name="Tedersoo L."/>
            <person name="Vaario L.M."/>
            <person name="Yamada A."/>
            <person name="Yan M."/>
            <person name="Wang P."/>
            <person name="Xu J."/>
            <person name="Bruns T."/>
            <person name="Baldrian P."/>
            <person name="Vilgalys R."/>
            <person name="Dunand C."/>
            <person name="Henrissat B."/>
            <person name="Grigoriev I.V."/>
            <person name="Hibbett D."/>
            <person name="Nagy L.G."/>
            <person name="Martin F.M."/>
        </authorList>
    </citation>
    <scope>NUCLEOTIDE SEQUENCE</scope>
    <source>
        <strain evidence="1">UP504</strain>
    </source>
</reference>
<sequence length="95" mass="10953">MEVTKRPKHAYITYVYLDYYTDRVYERLGGQTLSPRPAHLVNLFRRLQDSQHRPVLRKITACQDARGLCLEDVFPIEEQGCIGAKGVSRTDEAVK</sequence>
<protein>
    <submittedName>
        <fullName evidence="1">Uncharacterized protein</fullName>
    </submittedName>
</protein>
<dbReference type="AlphaFoldDB" id="A0A9P6DGW0"/>
<comment type="caution">
    <text evidence="1">The sequence shown here is derived from an EMBL/GenBank/DDBJ whole genome shotgun (WGS) entry which is preliminary data.</text>
</comment>
<dbReference type="Proteomes" id="UP000886523">
    <property type="component" value="Unassembled WGS sequence"/>
</dbReference>